<reference evidence="1" key="1">
    <citation type="submission" date="2021-03" db="EMBL/GenBank/DDBJ databases">
        <authorList>
            <consortium name="DOE Joint Genome Institute"/>
            <person name="Ahrendt S."/>
            <person name="Looney B.P."/>
            <person name="Miyauchi S."/>
            <person name="Morin E."/>
            <person name="Drula E."/>
            <person name="Courty P.E."/>
            <person name="Chicoki N."/>
            <person name="Fauchery L."/>
            <person name="Kohler A."/>
            <person name="Kuo A."/>
            <person name="Labutti K."/>
            <person name="Pangilinan J."/>
            <person name="Lipzen A."/>
            <person name="Riley R."/>
            <person name="Andreopoulos W."/>
            <person name="He G."/>
            <person name="Johnson J."/>
            <person name="Barry K.W."/>
            <person name="Grigoriev I.V."/>
            <person name="Nagy L."/>
            <person name="Hibbett D."/>
            <person name="Henrissat B."/>
            <person name="Matheny P.B."/>
            <person name="Labbe J."/>
            <person name="Martin F."/>
        </authorList>
    </citation>
    <scope>NUCLEOTIDE SEQUENCE</scope>
    <source>
        <strain evidence="1">HHB10654</strain>
    </source>
</reference>
<proteinExistence type="predicted"/>
<gene>
    <name evidence="1" type="ORF">BV25DRAFT_353076</name>
</gene>
<protein>
    <submittedName>
        <fullName evidence="1">Uncharacterized protein</fullName>
    </submittedName>
</protein>
<keyword evidence="2" id="KW-1185">Reference proteome</keyword>
<evidence type="ECO:0000313" key="2">
    <source>
        <dbReference type="Proteomes" id="UP000814140"/>
    </source>
</evidence>
<dbReference type="EMBL" id="MU277331">
    <property type="protein sequence ID" value="KAI0054903.1"/>
    <property type="molecule type" value="Genomic_DNA"/>
</dbReference>
<dbReference type="Proteomes" id="UP000814140">
    <property type="component" value="Unassembled WGS sequence"/>
</dbReference>
<accession>A0ACB8SF80</accession>
<reference evidence="1" key="2">
    <citation type="journal article" date="2022" name="New Phytol.">
        <title>Evolutionary transition to the ectomycorrhizal habit in the genomes of a hyperdiverse lineage of mushroom-forming fungi.</title>
        <authorList>
            <person name="Looney B."/>
            <person name="Miyauchi S."/>
            <person name="Morin E."/>
            <person name="Drula E."/>
            <person name="Courty P.E."/>
            <person name="Kohler A."/>
            <person name="Kuo A."/>
            <person name="LaButti K."/>
            <person name="Pangilinan J."/>
            <person name="Lipzen A."/>
            <person name="Riley R."/>
            <person name="Andreopoulos W."/>
            <person name="He G."/>
            <person name="Johnson J."/>
            <person name="Nolan M."/>
            <person name="Tritt A."/>
            <person name="Barry K.W."/>
            <person name="Grigoriev I.V."/>
            <person name="Nagy L.G."/>
            <person name="Hibbett D."/>
            <person name="Henrissat B."/>
            <person name="Matheny P.B."/>
            <person name="Labbe J."/>
            <person name="Martin F.M."/>
        </authorList>
    </citation>
    <scope>NUCLEOTIDE SEQUENCE</scope>
    <source>
        <strain evidence="1">HHB10654</strain>
    </source>
</reference>
<evidence type="ECO:0000313" key="1">
    <source>
        <dbReference type="EMBL" id="KAI0054903.1"/>
    </source>
</evidence>
<sequence>MVNVWLVIRERRERRDDRLDIVERGLLDLATRHPRFTRRRSDRDVFLPCYVPNCSGTGAFPEYDGGSSCVTMHGVGSHCQRLVAPPGRALWPYLTVRSGRRLIELSRELGYTPIVIDADNHRSQEPCAKHGFFVLDHMADIRELTRDCLFEEEDGFCVVPHPSPMSRKEVSDPRTFFSARDWSAKLDPTSSSYTVRMYARINAIQYLPDIPMLDICELNMSGVYKSRQRRIDG</sequence>
<name>A0ACB8SF80_9AGAM</name>
<organism evidence="1 2">
    <name type="scientific">Artomyces pyxidatus</name>
    <dbReference type="NCBI Taxonomy" id="48021"/>
    <lineage>
        <taxon>Eukaryota</taxon>
        <taxon>Fungi</taxon>
        <taxon>Dikarya</taxon>
        <taxon>Basidiomycota</taxon>
        <taxon>Agaricomycotina</taxon>
        <taxon>Agaricomycetes</taxon>
        <taxon>Russulales</taxon>
        <taxon>Auriscalpiaceae</taxon>
        <taxon>Artomyces</taxon>
    </lineage>
</organism>
<comment type="caution">
    <text evidence="1">The sequence shown here is derived from an EMBL/GenBank/DDBJ whole genome shotgun (WGS) entry which is preliminary data.</text>
</comment>